<evidence type="ECO:0000256" key="1">
    <source>
        <dbReference type="SAM" id="SignalP"/>
    </source>
</evidence>
<feature type="non-terminal residue" evidence="2">
    <location>
        <position position="197"/>
    </location>
</feature>
<keyword evidence="3" id="KW-1185">Reference proteome</keyword>
<feature type="chain" id="PRO_5042188883" evidence="1">
    <location>
        <begin position="18"/>
        <end position="197"/>
    </location>
</feature>
<organism evidence="2 3">
    <name type="scientific">Lates japonicus</name>
    <name type="common">Japanese lates</name>
    <dbReference type="NCBI Taxonomy" id="270547"/>
    <lineage>
        <taxon>Eukaryota</taxon>
        <taxon>Metazoa</taxon>
        <taxon>Chordata</taxon>
        <taxon>Craniata</taxon>
        <taxon>Vertebrata</taxon>
        <taxon>Euteleostomi</taxon>
        <taxon>Actinopterygii</taxon>
        <taxon>Neopterygii</taxon>
        <taxon>Teleostei</taxon>
        <taxon>Neoteleostei</taxon>
        <taxon>Acanthomorphata</taxon>
        <taxon>Carangaria</taxon>
        <taxon>Carangaria incertae sedis</taxon>
        <taxon>Centropomidae</taxon>
        <taxon>Lates</taxon>
    </lineage>
</organism>
<comment type="caution">
    <text evidence="2">The sequence shown here is derived from an EMBL/GenBank/DDBJ whole genome shotgun (WGS) entry which is preliminary data.</text>
</comment>
<dbReference type="EMBL" id="BRZM01003958">
    <property type="protein sequence ID" value="GLD53614.1"/>
    <property type="molecule type" value="Genomic_DNA"/>
</dbReference>
<keyword evidence="1" id="KW-0732">Signal</keyword>
<dbReference type="Proteomes" id="UP001279410">
    <property type="component" value="Unassembled WGS sequence"/>
</dbReference>
<sequence length="197" mass="22721">MLLLFVTVSSFFIGSFAGHENESKCYGDSLRFPFDYTPSVFRGKIYFTPSNGGSRKLLMDNGEAKDPRLSVSYASVTLRDLRERDQGTFSISVGDRLYDIITLTINDCAKEFVHDYATVHYGSIPRKAEYLEFTPLYYRDQPQILWNRTDPQTNKGGRVQVRGNTWEMYKLTQADNGFYAFRKNDDTLLNRIQLSIQ</sequence>
<proteinExistence type="predicted"/>
<dbReference type="AlphaFoldDB" id="A0AAD3MHK8"/>
<feature type="signal peptide" evidence="1">
    <location>
        <begin position="1"/>
        <end position="17"/>
    </location>
</feature>
<name>A0AAD3MHK8_LATJO</name>
<accession>A0AAD3MHK8</accession>
<gene>
    <name evidence="2" type="ORF">AKAME5_002836000</name>
</gene>
<evidence type="ECO:0000313" key="3">
    <source>
        <dbReference type="Proteomes" id="UP001279410"/>
    </source>
</evidence>
<protein>
    <submittedName>
        <fullName evidence="2">Uncharacterized protein</fullName>
    </submittedName>
</protein>
<evidence type="ECO:0000313" key="2">
    <source>
        <dbReference type="EMBL" id="GLD53614.1"/>
    </source>
</evidence>
<reference evidence="2" key="1">
    <citation type="submission" date="2022-08" db="EMBL/GenBank/DDBJ databases">
        <title>Genome sequencing of akame (Lates japonicus).</title>
        <authorList>
            <person name="Hashiguchi Y."/>
            <person name="Takahashi H."/>
        </authorList>
    </citation>
    <scope>NUCLEOTIDE SEQUENCE</scope>
    <source>
        <strain evidence="2">Kochi</strain>
    </source>
</reference>